<gene>
    <name evidence="5" type="ORF">FHS55_000559</name>
</gene>
<dbReference type="Pfam" id="PF01464">
    <property type="entry name" value="SLT"/>
    <property type="match status" value="1"/>
</dbReference>
<dbReference type="SUPFAM" id="SSF53955">
    <property type="entry name" value="Lysozyme-like"/>
    <property type="match status" value="1"/>
</dbReference>
<dbReference type="AlphaFoldDB" id="A0A839Z4Q6"/>
<evidence type="ECO:0000313" key="6">
    <source>
        <dbReference type="Proteomes" id="UP000533469"/>
    </source>
</evidence>
<feature type="region of interest" description="Disordered" evidence="2">
    <location>
        <begin position="182"/>
        <end position="245"/>
    </location>
</feature>
<dbReference type="InterPro" id="IPR008258">
    <property type="entry name" value="Transglycosylase_SLT_dom_1"/>
</dbReference>
<accession>A0A839Z4Q6</accession>
<organism evidence="5 6">
    <name type="scientific">Ancylobacter tetraedralis</name>
    <dbReference type="NCBI Taxonomy" id="217068"/>
    <lineage>
        <taxon>Bacteria</taxon>
        <taxon>Pseudomonadati</taxon>
        <taxon>Pseudomonadota</taxon>
        <taxon>Alphaproteobacteria</taxon>
        <taxon>Hyphomicrobiales</taxon>
        <taxon>Xanthobacteraceae</taxon>
        <taxon>Ancylobacter</taxon>
    </lineage>
</organism>
<evidence type="ECO:0000256" key="3">
    <source>
        <dbReference type="SAM" id="SignalP"/>
    </source>
</evidence>
<dbReference type="Proteomes" id="UP000533469">
    <property type="component" value="Unassembled WGS sequence"/>
</dbReference>
<reference evidence="5 6" key="1">
    <citation type="submission" date="2020-08" db="EMBL/GenBank/DDBJ databases">
        <title>Genomic Encyclopedia of Type Strains, Phase IV (KMG-IV): sequencing the most valuable type-strain genomes for metagenomic binning, comparative biology and taxonomic classification.</title>
        <authorList>
            <person name="Goeker M."/>
        </authorList>
    </citation>
    <scope>NUCLEOTIDE SEQUENCE [LARGE SCALE GENOMIC DNA]</scope>
    <source>
        <strain evidence="5 6">DSM 5895</strain>
    </source>
</reference>
<feature type="signal peptide" evidence="3">
    <location>
        <begin position="1"/>
        <end position="20"/>
    </location>
</feature>
<dbReference type="InterPro" id="IPR023346">
    <property type="entry name" value="Lysozyme-like_dom_sf"/>
</dbReference>
<comment type="caution">
    <text evidence="5">The sequence shown here is derived from an EMBL/GenBank/DDBJ whole genome shotgun (WGS) entry which is preliminary data.</text>
</comment>
<feature type="chain" id="PRO_5032415280" evidence="3">
    <location>
        <begin position="21"/>
        <end position="368"/>
    </location>
</feature>
<proteinExistence type="inferred from homology"/>
<evidence type="ECO:0000256" key="2">
    <source>
        <dbReference type="SAM" id="MobiDB-lite"/>
    </source>
</evidence>
<evidence type="ECO:0000313" key="5">
    <source>
        <dbReference type="EMBL" id="MBB3769973.1"/>
    </source>
</evidence>
<sequence>MGRRPLVVGVLALAGSLAHSPFTGVLPVWAAAQHQPEPAANPASAAPAAAAPPLAWPSGDGSVPATLLVPVAHVPADLVAPSYAGWLTDPPHGALPGDKFVARGPGAVGAEVFQRVSALAPPSSAPPSSAPPSSASISPALIPPALPAALPASSAPLPPKRLVEKRGIVLASLAPLPPRRLAEPVSVAPPETAAREEAPPAGAPAPGDNAVDAGTEAAPEDIPQEDAARSIDDAPESAAARASADRAPPHIEVLIQRHAERFDVPARLVRRVAWRESRFNQSLRHGPYWGLMQIRVDTARALGFRGAPNDLLEADTNMAYAVAYLANAYRVAGRDEKRAVTLYAKGYYYEAKRKGMLGSLIRTATAEP</sequence>
<dbReference type="EMBL" id="JACICD010000001">
    <property type="protein sequence ID" value="MBB3769973.1"/>
    <property type="molecule type" value="Genomic_DNA"/>
</dbReference>
<feature type="domain" description="Transglycosylase SLT" evidence="4">
    <location>
        <begin position="254"/>
        <end position="347"/>
    </location>
</feature>
<keyword evidence="6" id="KW-1185">Reference proteome</keyword>
<name>A0A839Z4Q6_9HYPH</name>
<dbReference type="Gene3D" id="1.10.530.10">
    <property type="match status" value="1"/>
</dbReference>
<evidence type="ECO:0000256" key="1">
    <source>
        <dbReference type="ARBA" id="ARBA00009387"/>
    </source>
</evidence>
<dbReference type="RefSeq" id="WP_183188141.1">
    <property type="nucleotide sequence ID" value="NZ_JACICD010000001.1"/>
</dbReference>
<keyword evidence="3" id="KW-0732">Signal</keyword>
<protein>
    <submittedName>
        <fullName evidence="5">Soluble lytic murein transglycosylase-like protein</fullName>
    </submittedName>
</protein>
<evidence type="ECO:0000259" key="4">
    <source>
        <dbReference type="Pfam" id="PF01464"/>
    </source>
</evidence>
<comment type="similarity">
    <text evidence="1">Belongs to the virb1 family.</text>
</comment>